<dbReference type="GO" id="GO:0042281">
    <property type="term" value="F:dolichyl pyrophosphate Man9GlcNAc2 alpha-1,3-glucosyltransferase activity"/>
    <property type="evidence" value="ECO:0007669"/>
    <property type="project" value="TreeGrafter"/>
</dbReference>
<keyword evidence="5 10" id="KW-0808">Transferase</keyword>
<keyword evidence="6 10" id="KW-0812">Transmembrane</keyword>
<sequence length="199" mass="22815">MEKWRGIKNEDEGDADDLWWWLIHKGITASFMCIAVFAFLMRVVVSPHPYSGANNPPKYGDYEAQRHWMEITLNLSTSGMYNCFSLGLTDGAVAAILSKRELIACIFFSLALNHKQMSAYFAPAFFSHLLGKCLRRPNSFLEVSKLGFVVLGTFIVVWWPYLHSSDAFFGFLLLTVYTNAKQWKLSKRPNLMDKEKKLI</sequence>
<dbReference type="Proteomes" id="UP001415857">
    <property type="component" value="Unassembled WGS sequence"/>
</dbReference>
<dbReference type="EC" id="2.4.1.-" evidence="10"/>
<dbReference type="PANTHER" id="PTHR12413">
    <property type="entry name" value="DOLICHYL GLYCOSYLTRANSFERASE"/>
    <property type="match status" value="1"/>
</dbReference>
<dbReference type="PANTHER" id="PTHR12413:SF1">
    <property type="entry name" value="DOLICHYL PYROPHOSPHATE MAN9GLCNAC2 ALPHA-1,3-GLUCOSYLTRANSFERASE"/>
    <property type="match status" value="1"/>
</dbReference>
<evidence type="ECO:0000256" key="9">
    <source>
        <dbReference type="ARBA" id="ARBA00023136"/>
    </source>
</evidence>
<reference evidence="11 12" key="1">
    <citation type="journal article" date="2024" name="Plant J.">
        <title>Genome sequences and population genomics reveal climatic adaptation and genomic divergence between two closely related sweetgum species.</title>
        <authorList>
            <person name="Xu W.Q."/>
            <person name="Ren C.Q."/>
            <person name="Zhang X.Y."/>
            <person name="Comes H.P."/>
            <person name="Liu X.H."/>
            <person name="Li Y.G."/>
            <person name="Kettle C.J."/>
            <person name="Jalonen R."/>
            <person name="Gaisberger H."/>
            <person name="Ma Y.Z."/>
            <person name="Qiu Y.X."/>
        </authorList>
    </citation>
    <scope>NUCLEOTIDE SEQUENCE [LARGE SCALE GENOMIC DNA]</scope>
    <source>
        <strain evidence="11">Hangzhou</strain>
    </source>
</reference>
<dbReference type="AlphaFoldDB" id="A0AAP0NGS0"/>
<keyword evidence="12" id="KW-1185">Reference proteome</keyword>
<evidence type="ECO:0000313" key="11">
    <source>
        <dbReference type="EMBL" id="KAK9272590.1"/>
    </source>
</evidence>
<evidence type="ECO:0000256" key="2">
    <source>
        <dbReference type="ARBA" id="ARBA00004922"/>
    </source>
</evidence>
<evidence type="ECO:0000313" key="12">
    <source>
        <dbReference type="Proteomes" id="UP001415857"/>
    </source>
</evidence>
<dbReference type="InterPro" id="IPR004856">
    <property type="entry name" value="Glyco_trans_ALG6/ALG8"/>
</dbReference>
<evidence type="ECO:0000256" key="5">
    <source>
        <dbReference type="ARBA" id="ARBA00022679"/>
    </source>
</evidence>
<protein>
    <recommendedName>
        <fullName evidence="10">Alpha-1,3-glucosyltransferase</fullName>
        <ecNumber evidence="10">2.4.1.-</ecNumber>
    </recommendedName>
</protein>
<comment type="subcellular location">
    <subcellularLocation>
        <location evidence="1 10">Endoplasmic reticulum membrane</location>
        <topology evidence="1 10">Multi-pass membrane protein</topology>
    </subcellularLocation>
</comment>
<evidence type="ECO:0000256" key="7">
    <source>
        <dbReference type="ARBA" id="ARBA00022824"/>
    </source>
</evidence>
<accession>A0AAP0NGS0</accession>
<keyword evidence="9 10" id="KW-0472">Membrane</keyword>
<comment type="caution">
    <text evidence="10">Lacks conserved residue(s) required for the propagation of feature annotation.</text>
</comment>
<keyword evidence="4 10" id="KW-0328">Glycosyltransferase</keyword>
<dbReference type="GO" id="GO:0005789">
    <property type="term" value="C:endoplasmic reticulum membrane"/>
    <property type="evidence" value="ECO:0007669"/>
    <property type="project" value="UniProtKB-SubCell"/>
</dbReference>
<dbReference type="Pfam" id="PF03155">
    <property type="entry name" value="Alg6_Alg8"/>
    <property type="match status" value="2"/>
</dbReference>
<evidence type="ECO:0000256" key="10">
    <source>
        <dbReference type="RuleBase" id="RU363110"/>
    </source>
</evidence>
<comment type="similarity">
    <text evidence="3 10">Belongs to the ALG6/ALG8 glucosyltransferase family.</text>
</comment>
<keyword evidence="8 10" id="KW-1133">Transmembrane helix</keyword>
<feature type="transmembrane region" description="Helical" evidence="10">
    <location>
        <begin position="18"/>
        <end position="40"/>
    </location>
</feature>
<comment type="pathway">
    <text evidence="2 10">Protein modification; protein glycosylation.</text>
</comment>
<proteinExistence type="inferred from homology"/>
<gene>
    <name evidence="11" type="ORF">L1049_002964</name>
</gene>
<evidence type="ECO:0000256" key="8">
    <source>
        <dbReference type="ARBA" id="ARBA00022989"/>
    </source>
</evidence>
<keyword evidence="7 10" id="KW-0256">Endoplasmic reticulum</keyword>
<name>A0AAP0NGS0_LIQFO</name>
<evidence type="ECO:0000256" key="3">
    <source>
        <dbReference type="ARBA" id="ARBA00008715"/>
    </source>
</evidence>
<evidence type="ECO:0000256" key="4">
    <source>
        <dbReference type="ARBA" id="ARBA00022676"/>
    </source>
</evidence>
<organism evidence="11 12">
    <name type="scientific">Liquidambar formosana</name>
    <name type="common">Formosan gum</name>
    <dbReference type="NCBI Taxonomy" id="63359"/>
    <lineage>
        <taxon>Eukaryota</taxon>
        <taxon>Viridiplantae</taxon>
        <taxon>Streptophyta</taxon>
        <taxon>Embryophyta</taxon>
        <taxon>Tracheophyta</taxon>
        <taxon>Spermatophyta</taxon>
        <taxon>Magnoliopsida</taxon>
        <taxon>eudicotyledons</taxon>
        <taxon>Gunneridae</taxon>
        <taxon>Pentapetalae</taxon>
        <taxon>Saxifragales</taxon>
        <taxon>Altingiaceae</taxon>
        <taxon>Liquidambar</taxon>
    </lineage>
</organism>
<evidence type="ECO:0000256" key="1">
    <source>
        <dbReference type="ARBA" id="ARBA00004477"/>
    </source>
</evidence>
<evidence type="ECO:0000256" key="6">
    <source>
        <dbReference type="ARBA" id="ARBA00022692"/>
    </source>
</evidence>
<comment type="caution">
    <text evidence="11">The sequence shown here is derived from an EMBL/GenBank/DDBJ whole genome shotgun (WGS) entry which is preliminary data.</text>
</comment>
<feature type="transmembrane region" description="Helical" evidence="10">
    <location>
        <begin position="143"/>
        <end position="161"/>
    </location>
</feature>
<dbReference type="EMBL" id="JBBPBK010000013">
    <property type="protein sequence ID" value="KAK9272590.1"/>
    <property type="molecule type" value="Genomic_DNA"/>
</dbReference>